<evidence type="ECO:0000313" key="1">
    <source>
        <dbReference type="EMBL" id="CCW16950.1"/>
    </source>
</evidence>
<dbReference type="Proteomes" id="UP000013201">
    <property type="component" value="Unassembled WGS sequence"/>
</dbReference>
<sequence length="38" mass="4276">MAAYWAAVGVYSGHIARLLRRNTQSDRQRQPDLFGKAA</sequence>
<comment type="caution">
    <text evidence="1">The sequence shown here is derived from an EMBL/GenBank/DDBJ whole genome shotgun (WGS) entry which is preliminary data.</text>
</comment>
<protein>
    <submittedName>
        <fullName evidence="1">Uncharacterized protein</fullName>
    </submittedName>
</protein>
<name>N1MI95_9SPHN</name>
<dbReference type="EMBL" id="CAVK010000060">
    <property type="protein sequence ID" value="CCW16950.1"/>
    <property type="molecule type" value="Genomic_DNA"/>
</dbReference>
<organism evidence="1 2">
    <name type="scientific">Sphingobium indicum BiD32</name>
    <dbReference type="NCBI Taxonomy" id="1301087"/>
    <lineage>
        <taxon>Bacteria</taxon>
        <taxon>Pseudomonadati</taxon>
        <taxon>Pseudomonadota</taxon>
        <taxon>Alphaproteobacteria</taxon>
        <taxon>Sphingomonadales</taxon>
        <taxon>Sphingomonadaceae</taxon>
        <taxon>Sphingobium</taxon>
    </lineage>
</organism>
<reference evidence="1 2" key="1">
    <citation type="submission" date="2013-03" db="EMBL/GenBank/DDBJ databases">
        <authorList>
            <person name="Le V."/>
        </authorList>
    </citation>
    <scope>NUCLEOTIDE SEQUENCE [LARGE SCALE GENOMIC DNA]</scope>
    <source>
        <strain evidence="1 2">BiD32</strain>
    </source>
</reference>
<accession>N1MI95</accession>
<reference evidence="2" key="2">
    <citation type="submission" date="2013-04" db="EMBL/GenBank/DDBJ databases">
        <title>Bisphenol A degrading Sphingobium sp. strain BiD32.</title>
        <authorList>
            <person name="Nielsen J.L."/>
            <person name="Zhou N.A."/>
            <person name="Kjeldal H."/>
        </authorList>
    </citation>
    <scope>NUCLEOTIDE SEQUENCE [LARGE SCALE GENOMIC DNA]</scope>
    <source>
        <strain evidence="2">BiD32</strain>
    </source>
</reference>
<proteinExistence type="predicted"/>
<keyword evidence="2" id="KW-1185">Reference proteome</keyword>
<gene>
    <name evidence="1" type="ORF">EBBID32_12890</name>
</gene>
<evidence type="ECO:0000313" key="2">
    <source>
        <dbReference type="Proteomes" id="UP000013201"/>
    </source>
</evidence>
<dbReference type="AlphaFoldDB" id="N1MI95"/>